<evidence type="ECO:0000313" key="1">
    <source>
        <dbReference type="EMBL" id="GMT10178.1"/>
    </source>
</evidence>
<dbReference type="AlphaFoldDB" id="A0AAV5UVE4"/>
<accession>A0AAV5UVE4</accession>
<evidence type="ECO:0008006" key="3">
    <source>
        <dbReference type="Google" id="ProtNLM"/>
    </source>
</evidence>
<sequence>AQGRTRGEMFIFLADRLLKRRRGRGWLGGVTFFVSDTLSFIVSVETLTAHATRRETNAEANGPFGSASGLTSCTLLPLFECGTIFVSSSNLSRCKCKIARKCLKDESNHYAGRENSSSL</sequence>
<feature type="non-terminal residue" evidence="1">
    <location>
        <position position="1"/>
    </location>
</feature>
<protein>
    <recommendedName>
        <fullName evidence="3">Secreted protein</fullName>
    </recommendedName>
</protein>
<comment type="caution">
    <text evidence="1">The sequence shown here is derived from an EMBL/GenBank/DDBJ whole genome shotgun (WGS) entry which is preliminary data.</text>
</comment>
<evidence type="ECO:0000313" key="2">
    <source>
        <dbReference type="Proteomes" id="UP001432322"/>
    </source>
</evidence>
<organism evidence="1 2">
    <name type="scientific">Pristionchus fissidentatus</name>
    <dbReference type="NCBI Taxonomy" id="1538716"/>
    <lineage>
        <taxon>Eukaryota</taxon>
        <taxon>Metazoa</taxon>
        <taxon>Ecdysozoa</taxon>
        <taxon>Nematoda</taxon>
        <taxon>Chromadorea</taxon>
        <taxon>Rhabditida</taxon>
        <taxon>Rhabditina</taxon>
        <taxon>Diplogasteromorpha</taxon>
        <taxon>Diplogasteroidea</taxon>
        <taxon>Neodiplogasteridae</taxon>
        <taxon>Pristionchus</taxon>
    </lineage>
</organism>
<reference evidence="1" key="1">
    <citation type="submission" date="2023-10" db="EMBL/GenBank/DDBJ databases">
        <title>Genome assembly of Pristionchus species.</title>
        <authorList>
            <person name="Yoshida K."/>
            <person name="Sommer R.J."/>
        </authorList>
    </citation>
    <scope>NUCLEOTIDE SEQUENCE</scope>
    <source>
        <strain evidence="1">RS5133</strain>
    </source>
</reference>
<dbReference type="EMBL" id="BTSY01000001">
    <property type="protein sequence ID" value="GMT10178.1"/>
    <property type="molecule type" value="Genomic_DNA"/>
</dbReference>
<dbReference type="Proteomes" id="UP001432322">
    <property type="component" value="Unassembled WGS sequence"/>
</dbReference>
<name>A0AAV5UVE4_9BILA</name>
<proteinExistence type="predicted"/>
<keyword evidence="2" id="KW-1185">Reference proteome</keyword>
<gene>
    <name evidence="1" type="ORF">PFISCL1PPCAC_1475</name>
</gene>